<dbReference type="InterPro" id="IPR045070">
    <property type="entry name" value="MATE_MepA-like"/>
</dbReference>
<feature type="transmembrane region" description="Helical" evidence="10">
    <location>
        <begin position="395"/>
        <end position="413"/>
    </location>
</feature>
<evidence type="ECO:0000256" key="3">
    <source>
        <dbReference type="ARBA" id="ARBA00022106"/>
    </source>
</evidence>
<dbReference type="RefSeq" id="WP_152754016.1">
    <property type="nucleotide sequence ID" value="NZ_SPSE01000054.1"/>
</dbReference>
<dbReference type="GO" id="GO:0046677">
    <property type="term" value="P:response to antibiotic"/>
    <property type="evidence" value="ECO:0007669"/>
    <property type="project" value="UniProtKB-KW"/>
</dbReference>
<comment type="caution">
    <text evidence="11">The sequence shown here is derived from an EMBL/GenBank/DDBJ whole genome shotgun (WGS) entry which is preliminary data.</text>
</comment>
<gene>
    <name evidence="11" type="ORF">E4V82_22695</name>
</gene>
<reference evidence="11 12" key="1">
    <citation type="journal article" date="2019" name="Lett. Appl. Microbiol.">
        <title>A case of 'blown pack' spoilage of vacuum-packaged pork likely associated with Clostridium estertheticum in Canada.</title>
        <authorList>
            <person name="Zhang P."/>
            <person name="Ward P."/>
            <person name="McMullen L.M."/>
            <person name="Yang X."/>
        </authorList>
    </citation>
    <scope>NUCLEOTIDE SEQUENCE [LARGE SCALE GENOMIC DNA]</scope>
    <source>
        <strain evidence="11 12">MA19</strain>
    </source>
</reference>
<accession>A0A5N7J830</accession>
<comment type="subcellular location">
    <subcellularLocation>
        <location evidence="1">Cell membrane</location>
        <topology evidence="1">Multi-pass membrane protein</topology>
    </subcellularLocation>
</comment>
<evidence type="ECO:0000256" key="10">
    <source>
        <dbReference type="SAM" id="Phobius"/>
    </source>
</evidence>
<name>A0A5N7J830_9CLOT</name>
<feature type="transmembrane region" description="Helical" evidence="10">
    <location>
        <begin position="101"/>
        <end position="126"/>
    </location>
</feature>
<dbReference type="CDD" id="cd13143">
    <property type="entry name" value="MATE_MepA_like"/>
    <property type="match status" value="1"/>
</dbReference>
<keyword evidence="7 10" id="KW-1133">Transmembrane helix</keyword>
<dbReference type="Pfam" id="PF01554">
    <property type="entry name" value="MatE"/>
    <property type="match status" value="2"/>
</dbReference>
<dbReference type="GO" id="GO:0015297">
    <property type="term" value="F:antiporter activity"/>
    <property type="evidence" value="ECO:0007669"/>
    <property type="project" value="InterPro"/>
</dbReference>
<evidence type="ECO:0000256" key="5">
    <source>
        <dbReference type="ARBA" id="ARBA00022475"/>
    </source>
</evidence>
<evidence type="ECO:0000256" key="8">
    <source>
        <dbReference type="ARBA" id="ARBA00023136"/>
    </source>
</evidence>
<evidence type="ECO:0000256" key="4">
    <source>
        <dbReference type="ARBA" id="ARBA00022448"/>
    </source>
</evidence>
<dbReference type="InterPro" id="IPR002528">
    <property type="entry name" value="MATE_fam"/>
</dbReference>
<dbReference type="Proteomes" id="UP000342249">
    <property type="component" value="Unassembled WGS sequence"/>
</dbReference>
<evidence type="ECO:0000256" key="1">
    <source>
        <dbReference type="ARBA" id="ARBA00004651"/>
    </source>
</evidence>
<feature type="transmembrane region" description="Helical" evidence="10">
    <location>
        <begin position="172"/>
        <end position="191"/>
    </location>
</feature>
<feature type="transmembrane region" description="Helical" evidence="10">
    <location>
        <begin position="327"/>
        <end position="348"/>
    </location>
</feature>
<evidence type="ECO:0000313" key="11">
    <source>
        <dbReference type="EMBL" id="MPQ64877.1"/>
    </source>
</evidence>
<protein>
    <recommendedName>
        <fullName evidence="3">Multidrug export protein MepA</fullName>
    </recommendedName>
</protein>
<dbReference type="GO" id="GO:0042910">
    <property type="term" value="F:xenobiotic transmembrane transporter activity"/>
    <property type="evidence" value="ECO:0007669"/>
    <property type="project" value="InterPro"/>
</dbReference>
<feature type="transmembrane region" description="Helical" evidence="10">
    <location>
        <begin position="58"/>
        <end position="81"/>
    </location>
</feature>
<keyword evidence="4" id="KW-0813">Transport</keyword>
<keyword evidence="6 10" id="KW-0812">Transmembrane</keyword>
<dbReference type="InterPro" id="IPR051327">
    <property type="entry name" value="MATE_MepA_subfamily"/>
</dbReference>
<proteinExistence type="inferred from homology"/>
<evidence type="ECO:0000256" key="2">
    <source>
        <dbReference type="ARBA" id="ARBA00008417"/>
    </source>
</evidence>
<keyword evidence="5" id="KW-1003">Cell membrane</keyword>
<feature type="transmembrane region" description="Helical" evidence="10">
    <location>
        <begin position="419"/>
        <end position="438"/>
    </location>
</feature>
<keyword evidence="8 10" id="KW-0472">Membrane</keyword>
<dbReference type="PANTHER" id="PTHR43823">
    <property type="entry name" value="SPORULATION PROTEIN YKVU"/>
    <property type="match status" value="1"/>
</dbReference>
<feature type="transmembrane region" description="Helical" evidence="10">
    <location>
        <begin position="273"/>
        <end position="292"/>
    </location>
</feature>
<feature type="transmembrane region" description="Helical" evidence="10">
    <location>
        <begin position="237"/>
        <end position="261"/>
    </location>
</feature>
<feature type="transmembrane region" description="Helical" evidence="10">
    <location>
        <begin position="197"/>
        <end position="216"/>
    </location>
</feature>
<organism evidence="11 12">
    <name type="scientific">Clostridium estertheticum</name>
    <dbReference type="NCBI Taxonomy" id="238834"/>
    <lineage>
        <taxon>Bacteria</taxon>
        <taxon>Bacillati</taxon>
        <taxon>Bacillota</taxon>
        <taxon>Clostridia</taxon>
        <taxon>Eubacteriales</taxon>
        <taxon>Clostridiaceae</taxon>
        <taxon>Clostridium</taxon>
    </lineage>
</organism>
<dbReference type="InterPro" id="IPR048279">
    <property type="entry name" value="MdtK-like"/>
</dbReference>
<comment type="similarity">
    <text evidence="2">Belongs to the multi antimicrobial extrusion (MATE) (TC 2.A.66.1) family. MepA subfamily.</text>
</comment>
<feature type="transmembrane region" description="Helical" evidence="10">
    <location>
        <begin position="360"/>
        <end position="383"/>
    </location>
</feature>
<evidence type="ECO:0000256" key="7">
    <source>
        <dbReference type="ARBA" id="ARBA00022989"/>
    </source>
</evidence>
<dbReference type="GO" id="GO:0005886">
    <property type="term" value="C:plasma membrane"/>
    <property type="evidence" value="ECO:0007669"/>
    <property type="project" value="UniProtKB-SubCell"/>
</dbReference>
<evidence type="ECO:0000256" key="9">
    <source>
        <dbReference type="ARBA" id="ARBA00023251"/>
    </source>
</evidence>
<feature type="transmembrane region" description="Helical" evidence="10">
    <location>
        <begin position="20"/>
        <end position="38"/>
    </location>
</feature>
<dbReference type="PANTHER" id="PTHR43823:SF3">
    <property type="entry name" value="MULTIDRUG EXPORT PROTEIN MEPA"/>
    <property type="match status" value="1"/>
</dbReference>
<dbReference type="EMBL" id="SPSF01000056">
    <property type="protein sequence ID" value="MPQ64877.1"/>
    <property type="molecule type" value="Genomic_DNA"/>
</dbReference>
<dbReference type="AlphaFoldDB" id="A0A5N7J830"/>
<sequence>MNIKNEKLHIMEKEKVPKALIMLGLPTIIGMLVTGFYNVVDAYFVGGLGTSQMGAVSIAFPLTQVIIGLGMTFGSGAASYISRLLGSGDREQANRTAATALYSSLIIGVVVIIISLCFLDNILIAFGATKSILPYARIYARIYIVGSIINIFTVTMNNLVTSEGATKFTMTAMLIGSIINIILNPIFIYVFRFGIAGSAIATVCSLIITMIFYLYYILGKKGSIRFSIHYFSFDKKIYGEIFKVGIPTLVYQLLTSAAMGLTNSAASTYGDSAVAAMGAVTRIMALGMYVVFGYTKGFQPFAGYNYGAKRYDRLEESIKFSLKWSTIFCLCISIPIFIFAPSIISAFGHDTDMIRIGSKALRAQAVMFIVFGFQMVYACLFLALGKGKEGSIACLSRQGIFFIPLVLILPRILRLDGVILSQPIADLLATLMIIIMAMKTNKKMKLLLTKNQVESIL</sequence>
<evidence type="ECO:0000256" key="6">
    <source>
        <dbReference type="ARBA" id="ARBA00022692"/>
    </source>
</evidence>
<feature type="transmembrane region" description="Helical" evidence="10">
    <location>
        <begin position="138"/>
        <end position="160"/>
    </location>
</feature>
<dbReference type="PIRSF" id="PIRSF006603">
    <property type="entry name" value="DinF"/>
    <property type="match status" value="1"/>
</dbReference>
<evidence type="ECO:0000313" key="12">
    <source>
        <dbReference type="Proteomes" id="UP000342249"/>
    </source>
</evidence>
<keyword evidence="9" id="KW-0046">Antibiotic resistance</keyword>
<dbReference type="NCBIfam" id="TIGR00797">
    <property type="entry name" value="matE"/>
    <property type="match status" value="1"/>
</dbReference>